<evidence type="ECO:0000313" key="1">
    <source>
        <dbReference type="EMBL" id="CAD7232500.1"/>
    </source>
</evidence>
<proteinExistence type="predicted"/>
<feature type="non-terminal residue" evidence="1">
    <location>
        <position position="1"/>
    </location>
</feature>
<organism evidence="1">
    <name type="scientific">Cyprideis torosa</name>
    <dbReference type="NCBI Taxonomy" id="163714"/>
    <lineage>
        <taxon>Eukaryota</taxon>
        <taxon>Metazoa</taxon>
        <taxon>Ecdysozoa</taxon>
        <taxon>Arthropoda</taxon>
        <taxon>Crustacea</taxon>
        <taxon>Oligostraca</taxon>
        <taxon>Ostracoda</taxon>
        <taxon>Podocopa</taxon>
        <taxon>Podocopida</taxon>
        <taxon>Cytherocopina</taxon>
        <taxon>Cytheroidea</taxon>
        <taxon>Cytherideidae</taxon>
        <taxon>Cyprideis</taxon>
    </lineage>
</organism>
<sequence length="146" mass="17024">NAFFYGRPISWRAARENCGFHLPTPIETTHFWPKPDSTRTHDNYPAIPTHFRVVVPPQYCYQPAKDVYWKFIEGAYRPIIEYESDAGLLPLMGIWQKTEPITGNAFFYGRPISWRAARENCGFHLPTPIETTHFWPKPDSTRTHVS</sequence>
<accession>A0A7R8ZQC9</accession>
<gene>
    <name evidence="1" type="ORF">CTOB1V02_LOCUS10335</name>
</gene>
<protein>
    <submittedName>
        <fullName evidence="1">Uncharacterized protein</fullName>
    </submittedName>
</protein>
<name>A0A7R8ZQC9_9CRUS</name>
<dbReference type="EMBL" id="OB664729">
    <property type="protein sequence ID" value="CAD7232500.1"/>
    <property type="molecule type" value="Genomic_DNA"/>
</dbReference>
<reference evidence="1" key="1">
    <citation type="submission" date="2020-11" db="EMBL/GenBank/DDBJ databases">
        <authorList>
            <person name="Tran Van P."/>
        </authorList>
    </citation>
    <scope>NUCLEOTIDE SEQUENCE</scope>
</reference>
<dbReference type="AlphaFoldDB" id="A0A7R8ZQC9"/>